<dbReference type="InterPro" id="IPR035437">
    <property type="entry name" value="SNase_OB-fold_sf"/>
</dbReference>
<dbReference type="RefSeq" id="WP_055460418.1">
    <property type="nucleotide sequence ID" value="NZ_CYHC01000010.1"/>
</dbReference>
<dbReference type="Proteomes" id="UP000182178">
    <property type="component" value="Unassembled WGS sequence"/>
</dbReference>
<feature type="domain" description="TNase-like" evidence="1">
    <location>
        <begin position="51"/>
        <end position="135"/>
    </location>
</feature>
<accession>A0ABP2A6Z5</accession>
<proteinExistence type="predicted"/>
<evidence type="ECO:0000313" key="3">
    <source>
        <dbReference type="Proteomes" id="UP000182178"/>
    </source>
</evidence>
<dbReference type="SMART" id="SM00318">
    <property type="entry name" value="SNc"/>
    <property type="match status" value="1"/>
</dbReference>
<dbReference type="InterPro" id="IPR016071">
    <property type="entry name" value="Staphylococal_nuclease_OB-fold"/>
</dbReference>
<gene>
    <name evidence="2" type="ORF">Ga0061061_1104</name>
</gene>
<reference evidence="2 3" key="1">
    <citation type="submission" date="2015-08" db="EMBL/GenBank/DDBJ databases">
        <authorList>
            <person name="Varghese N."/>
        </authorList>
    </citation>
    <scope>NUCLEOTIDE SEQUENCE [LARGE SCALE GENOMIC DNA]</scope>
    <source>
        <strain evidence="2 3">DSM 18167</strain>
    </source>
</reference>
<protein>
    <submittedName>
        <fullName evidence="2">Staphylococcal nuclease homologue</fullName>
    </submittedName>
</protein>
<keyword evidence="3" id="KW-1185">Reference proteome</keyword>
<dbReference type="SUPFAM" id="SSF50199">
    <property type="entry name" value="Staphylococcal nuclease"/>
    <property type="match status" value="1"/>
</dbReference>
<dbReference type="Gene3D" id="2.40.50.90">
    <property type="match status" value="1"/>
</dbReference>
<sequence length="160" mass="17719">MAERPDPVPPPDVQERMRTGCLVVLAACLLGIVLALLIDRAWGAEPPIVAVDGDTIYLGEEKIRIVGLDAPETYQARCDSERQRGHAATAYLRRLLASGTITIRRQGRDRYRRTLARVYIGGRDVAGLMIRAGHAVRYDCPRGRCPRRINWCGGAKPASR</sequence>
<evidence type="ECO:0000259" key="1">
    <source>
        <dbReference type="PROSITE" id="PS50830"/>
    </source>
</evidence>
<evidence type="ECO:0000313" key="2">
    <source>
        <dbReference type="EMBL" id="CUA89807.1"/>
    </source>
</evidence>
<organism evidence="2 3">
    <name type="scientific">Chelatococcus sambhunathii</name>
    <dbReference type="NCBI Taxonomy" id="363953"/>
    <lineage>
        <taxon>Bacteria</taxon>
        <taxon>Pseudomonadati</taxon>
        <taxon>Pseudomonadota</taxon>
        <taxon>Alphaproteobacteria</taxon>
        <taxon>Hyphomicrobiales</taxon>
        <taxon>Chelatococcaceae</taxon>
        <taxon>Chelatococcus</taxon>
    </lineage>
</organism>
<dbReference type="Pfam" id="PF00565">
    <property type="entry name" value="SNase"/>
    <property type="match status" value="1"/>
</dbReference>
<comment type="caution">
    <text evidence="2">The sequence shown here is derived from an EMBL/GenBank/DDBJ whole genome shotgun (WGS) entry which is preliminary data.</text>
</comment>
<dbReference type="PROSITE" id="PS50830">
    <property type="entry name" value="TNASE_3"/>
    <property type="match status" value="1"/>
</dbReference>
<name>A0ABP2A6Z5_9HYPH</name>
<dbReference type="EMBL" id="CYHC01000010">
    <property type="protein sequence ID" value="CUA89807.1"/>
    <property type="molecule type" value="Genomic_DNA"/>
</dbReference>